<sequence>MNEQKYTSYDLYKHILNNISKKYQFQKNKRFEILIEQDEGAENKETIIDFKNKGKIILPFDPESFKKQKEDFEIFPIFTEEKSFPDYIIIPEPQDEKTLFILHVELKSDKYNKQKYIYKFINSGKTLKWISEIMINDLAKKENSNDFNFELFTNIKIIHRFIIFDSKKVSKRKVGQNESRFYDYKNISNLKIPFLAVGKRV</sequence>
<name>A0A1G6Q9E7_9BACT</name>
<organism evidence="1 2">
    <name type="scientific">Geotoga petraea</name>
    <dbReference type="NCBI Taxonomy" id="28234"/>
    <lineage>
        <taxon>Bacteria</taxon>
        <taxon>Thermotogati</taxon>
        <taxon>Thermotogota</taxon>
        <taxon>Thermotogae</taxon>
        <taxon>Petrotogales</taxon>
        <taxon>Petrotogaceae</taxon>
        <taxon>Geotoga</taxon>
    </lineage>
</organism>
<evidence type="ECO:0000313" key="1">
    <source>
        <dbReference type="EMBL" id="SDC88316.1"/>
    </source>
</evidence>
<dbReference type="AlphaFoldDB" id="A0A1G6Q9E7"/>
<dbReference type="EMBL" id="FMYV01000011">
    <property type="protein sequence ID" value="SDC88316.1"/>
    <property type="molecule type" value="Genomic_DNA"/>
</dbReference>
<accession>A0A1G6Q9E7</accession>
<proteinExistence type="predicted"/>
<evidence type="ECO:0000313" key="2">
    <source>
        <dbReference type="Proteomes" id="UP000199322"/>
    </source>
</evidence>
<dbReference type="RefSeq" id="WP_091405509.1">
    <property type="nucleotide sequence ID" value="NZ_FMYV01000011.1"/>
</dbReference>
<keyword evidence="2" id="KW-1185">Reference proteome</keyword>
<dbReference type="STRING" id="28234.SAMN04488588_1994"/>
<reference evidence="1 2" key="1">
    <citation type="submission" date="2016-10" db="EMBL/GenBank/DDBJ databases">
        <authorList>
            <person name="de Groot N.N."/>
        </authorList>
    </citation>
    <scope>NUCLEOTIDE SEQUENCE [LARGE SCALE GENOMIC DNA]</scope>
    <source>
        <strain evidence="1 2">WG14</strain>
    </source>
</reference>
<protein>
    <submittedName>
        <fullName evidence="1">Uncharacterized protein</fullName>
    </submittedName>
</protein>
<gene>
    <name evidence="1" type="ORF">SAMN04488588_1994</name>
</gene>
<dbReference type="Proteomes" id="UP000199322">
    <property type="component" value="Unassembled WGS sequence"/>
</dbReference>